<dbReference type="RefSeq" id="XP_009856919.1">
    <property type="nucleotide sequence ID" value="XM_009858617.1"/>
</dbReference>
<sequence length="144" mass="16020">MMLTPIPRTYPDPDLGYEATHKPPTSATPHYPINPVLSPGTTHRVRWTTAIQAFISVLGQDAVLIDSALSRLHRPVRPSRGRVSNGQAQSPQRNRLPWLHGLAERHTEDCQQVHHPTMAFLTGQELEIWRTGAESEGFRGAGFA</sequence>
<feature type="compositionally biased region" description="Polar residues" evidence="1">
    <location>
        <begin position="82"/>
        <end position="93"/>
    </location>
</feature>
<feature type="region of interest" description="Disordered" evidence="1">
    <location>
        <begin position="1"/>
        <end position="34"/>
    </location>
</feature>
<evidence type="ECO:0000313" key="2">
    <source>
        <dbReference type="EMBL" id="EGO53305.1"/>
    </source>
</evidence>
<keyword evidence="3" id="KW-1185">Reference proteome</keyword>
<dbReference type="GeneID" id="20825769"/>
<name>F8N2D4_NEUT8</name>
<dbReference type="VEuPathDB" id="FungiDB:NEUTE1DRAFT_133733"/>
<feature type="region of interest" description="Disordered" evidence="1">
    <location>
        <begin position="76"/>
        <end position="95"/>
    </location>
</feature>
<dbReference type="AlphaFoldDB" id="F8N2D4"/>
<dbReference type="KEGG" id="nte:NEUTE1DRAFT133733"/>
<proteinExistence type="predicted"/>
<protein>
    <submittedName>
        <fullName evidence="2">Uncharacterized protein</fullName>
    </submittedName>
</protein>
<evidence type="ECO:0000256" key="1">
    <source>
        <dbReference type="SAM" id="MobiDB-lite"/>
    </source>
</evidence>
<evidence type="ECO:0000313" key="3">
    <source>
        <dbReference type="Proteomes" id="UP000008065"/>
    </source>
</evidence>
<accession>F8N2D4</accession>
<gene>
    <name evidence="2" type="ORF">NEUTE1DRAFT_133733</name>
</gene>
<dbReference type="HOGENOM" id="CLU_1797014_0_0_1"/>
<organism evidence="2 3">
    <name type="scientific">Neurospora tetrasperma (strain FGSC 2508 / ATCC MYA-4615 / P0657)</name>
    <dbReference type="NCBI Taxonomy" id="510951"/>
    <lineage>
        <taxon>Eukaryota</taxon>
        <taxon>Fungi</taxon>
        <taxon>Dikarya</taxon>
        <taxon>Ascomycota</taxon>
        <taxon>Pezizomycotina</taxon>
        <taxon>Sordariomycetes</taxon>
        <taxon>Sordariomycetidae</taxon>
        <taxon>Sordariales</taxon>
        <taxon>Sordariaceae</taxon>
        <taxon>Neurospora</taxon>
    </lineage>
</organism>
<dbReference type="Proteomes" id="UP000008065">
    <property type="component" value="Unassembled WGS sequence"/>
</dbReference>
<reference evidence="3" key="1">
    <citation type="journal article" date="2011" name="Genetics">
        <title>Massive changes in genome architecture accompany the transition to self-fertility in the filamentous fungus Neurospora tetrasperma.</title>
        <authorList>
            <person name="Ellison C.E."/>
            <person name="Stajich J.E."/>
            <person name="Jacobson D.J."/>
            <person name="Natvig D.O."/>
            <person name="Lapidus A."/>
            <person name="Foster B."/>
            <person name="Aerts A."/>
            <person name="Riley R."/>
            <person name="Lindquist E.A."/>
            <person name="Grigoriev I.V."/>
            <person name="Taylor J.W."/>
        </authorList>
    </citation>
    <scope>NUCLEOTIDE SEQUENCE [LARGE SCALE GENOMIC DNA]</scope>
    <source>
        <strain evidence="3">FGSC 2508 / P0657</strain>
    </source>
</reference>
<dbReference type="OrthoDB" id="5332616at2759"/>
<dbReference type="EMBL" id="GL891382">
    <property type="protein sequence ID" value="EGO53305.1"/>
    <property type="molecule type" value="Genomic_DNA"/>
</dbReference>